<evidence type="ECO:0000256" key="3">
    <source>
        <dbReference type="ARBA" id="ARBA00022679"/>
    </source>
</evidence>
<comment type="miscellaneous">
    <text evidence="5">May also have succinyldiaminopimelate aminotransferase activity, thus carrying out the corresponding step in lysine biosynthesis.</text>
</comment>
<comment type="subcellular location">
    <subcellularLocation>
        <location evidence="5">Cytoplasm</location>
    </subcellularLocation>
</comment>
<accession>A0A7C9VA70</accession>
<dbReference type="Gene3D" id="3.90.1150.10">
    <property type="entry name" value="Aspartate Aminotransferase, domain 1"/>
    <property type="match status" value="1"/>
</dbReference>
<evidence type="ECO:0000256" key="1">
    <source>
        <dbReference type="ARBA" id="ARBA00022571"/>
    </source>
</evidence>
<evidence type="ECO:0000256" key="4">
    <source>
        <dbReference type="ARBA" id="ARBA00022898"/>
    </source>
</evidence>
<dbReference type="GO" id="GO:0030170">
    <property type="term" value="F:pyridoxal phosphate binding"/>
    <property type="evidence" value="ECO:0007669"/>
    <property type="project" value="InterPro"/>
</dbReference>
<dbReference type="SUPFAM" id="SSF53383">
    <property type="entry name" value="PLP-dependent transferases"/>
    <property type="match status" value="1"/>
</dbReference>
<keyword evidence="5" id="KW-0963">Cytoplasm</keyword>
<dbReference type="InterPro" id="IPR015422">
    <property type="entry name" value="PyrdxlP-dep_Trfase_small"/>
</dbReference>
<feature type="binding site" evidence="5">
    <location>
        <position position="272"/>
    </location>
    <ligand>
        <name>N(2)-acetyl-L-ornithine</name>
        <dbReference type="ChEBI" id="CHEBI:57805"/>
    </ligand>
</feature>
<keyword evidence="5" id="KW-0028">Amino-acid biosynthesis</keyword>
<evidence type="ECO:0000256" key="5">
    <source>
        <dbReference type="HAMAP-Rule" id="MF_01107"/>
    </source>
</evidence>
<dbReference type="GO" id="GO:0042802">
    <property type="term" value="F:identical protein binding"/>
    <property type="evidence" value="ECO:0007669"/>
    <property type="project" value="TreeGrafter"/>
</dbReference>
<dbReference type="EC" id="2.6.1.11" evidence="5"/>
<evidence type="ECO:0000256" key="2">
    <source>
        <dbReference type="ARBA" id="ARBA00022576"/>
    </source>
</evidence>
<dbReference type="RefSeq" id="WP_165114606.1">
    <property type="nucleotide sequence ID" value="NZ_JAAKZG010000002.1"/>
</dbReference>
<feature type="modified residue" description="N6-(pyridoxal phosphate)lysine" evidence="5">
    <location>
        <position position="244"/>
    </location>
</feature>
<dbReference type="PANTHER" id="PTHR11986:SF113">
    <property type="entry name" value="SUCCINYLORNITHINE TRANSAMINASE"/>
    <property type="match status" value="1"/>
</dbReference>
<keyword evidence="2 5" id="KW-0032">Aminotransferase</keyword>
<feature type="binding site" evidence="5">
    <location>
        <position position="273"/>
    </location>
    <ligand>
        <name>pyridoxal 5'-phosphate</name>
        <dbReference type="ChEBI" id="CHEBI:597326"/>
    </ligand>
</feature>
<comment type="pathway">
    <text evidence="5">Amino-acid biosynthesis; L-arginine biosynthesis; N(2)-acetyl-L-ornithine from L-glutamate: step 4/4.</text>
</comment>
<dbReference type="GO" id="GO:0006526">
    <property type="term" value="P:L-arginine biosynthetic process"/>
    <property type="evidence" value="ECO:0007669"/>
    <property type="project" value="UniProtKB-UniRule"/>
</dbReference>
<dbReference type="HAMAP" id="MF_01107">
    <property type="entry name" value="ArgD_aminotrans_3"/>
    <property type="match status" value="1"/>
</dbReference>
<dbReference type="PIRSF" id="PIRSF000521">
    <property type="entry name" value="Transaminase_4ab_Lys_Orn"/>
    <property type="match status" value="1"/>
</dbReference>
<keyword evidence="4 5" id="KW-0663">Pyridoxal phosphate</keyword>
<comment type="subunit">
    <text evidence="5">Homodimer.</text>
</comment>
<organism evidence="6 7">
    <name type="scientific">Mesorhizobium zhangyense</name>
    <dbReference type="NCBI Taxonomy" id="1776730"/>
    <lineage>
        <taxon>Bacteria</taxon>
        <taxon>Pseudomonadati</taxon>
        <taxon>Pseudomonadota</taxon>
        <taxon>Alphaproteobacteria</taxon>
        <taxon>Hyphomicrobiales</taxon>
        <taxon>Phyllobacteriaceae</taxon>
        <taxon>Mesorhizobium</taxon>
    </lineage>
</organism>
<comment type="cofactor">
    <cofactor evidence="5">
        <name>pyridoxal 5'-phosphate</name>
        <dbReference type="ChEBI" id="CHEBI:597326"/>
    </cofactor>
    <text evidence="5">Binds 1 pyridoxal phosphate per subunit.</text>
</comment>
<keyword evidence="3 5" id="KW-0808">Transferase</keyword>
<dbReference type="NCBIfam" id="NF002325">
    <property type="entry name" value="PRK01278.1"/>
    <property type="match status" value="1"/>
</dbReference>
<dbReference type="InterPro" id="IPR015421">
    <property type="entry name" value="PyrdxlP-dep_Trfase_major"/>
</dbReference>
<dbReference type="NCBIfam" id="TIGR00707">
    <property type="entry name" value="argD"/>
    <property type="match status" value="1"/>
</dbReference>
<protein>
    <recommendedName>
        <fullName evidence="5">Acetylornithine aminotransferase</fullName>
        <shortName evidence="5">ACOAT</shortName>
        <ecNumber evidence="5">2.6.1.11</ecNumber>
    </recommendedName>
</protein>
<proteinExistence type="inferred from homology"/>
<dbReference type="AlphaFoldDB" id="A0A7C9VA70"/>
<gene>
    <name evidence="5" type="primary">argD</name>
    <name evidence="6" type="ORF">G6N74_03870</name>
</gene>
<sequence length="394" mass="41839">MSGSALYETFARAPLAFDRGEGSWLVAEDGRRFLDFAGGIAVNSLGHGHPHLVAALTEQAGKLWHTSNLYEIPGQRRLGERLVAATFADKVFFTNSGAEALECAIKTARRYQYVSGHPEKFRTITFEGAFHGRTLATIAAGGQEKYLEGFGPKVDGFDQVPFGDIAAVEKAITPETAAILIEPIQGEGGIREVPTAFLKRLRELCDQHGLLLIFDEVQCGIGRTGKLFAYEWTGVTPDIMAIAKGIGGGFPVGACLATDEAAVGMTPGVHGTTFGGNPLAMAVGNAVLDVVLEDGFLDEVKRKALLMKQGLASISDEFPEIIESVRGTGLMLGLKCKASNTAVNGALRQEEMLAVPAGDNVVRLLPPLTVTDDEIREALSRIRAAAKGLSEAAA</sequence>
<keyword evidence="1 5" id="KW-0055">Arginine biosynthesis</keyword>
<dbReference type="InterPro" id="IPR050103">
    <property type="entry name" value="Class-III_PLP-dep_AT"/>
</dbReference>
<dbReference type="Proteomes" id="UP000481252">
    <property type="component" value="Unassembled WGS sequence"/>
</dbReference>
<evidence type="ECO:0000313" key="6">
    <source>
        <dbReference type="EMBL" id="NGN40192.1"/>
    </source>
</evidence>
<feature type="binding site" evidence="5">
    <location>
        <position position="130"/>
    </location>
    <ligand>
        <name>pyridoxal 5'-phosphate</name>
        <dbReference type="ChEBI" id="CHEBI:597326"/>
    </ligand>
</feature>
<dbReference type="Pfam" id="PF00202">
    <property type="entry name" value="Aminotran_3"/>
    <property type="match status" value="1"/>
</dbReference>
<feature type="binding site" evidence="5">
    <location>
        <begin position="215"/>
        <end position="218"/>
    </location>
    <ligand>
        <name>pyridoxal 5'-phosphate</name>
        <dbReference type="ChEBI" id="CHEBI:597326"/>
    </ligand>
</feature>
<dbReference type="InterPro" id="IPR015424">
    <property type="entry name" value="PyrdxlP-dep_Trfase"/>
</dbReference>
<feature type="binding site" evidence="5">
    <location>
        <begin position="97"/>
        <end position="98"/>
    </location>
    <ligand>
        <name>pyridoxal 5'-phosphate</name>
        <dbReference type="ChEBI" id="CHEBI:597326"/>
    </ligand>
</feature>
<name>A0A7C9VA70_9HYPH</name>
<reference evidence="6 7" key="1">
    <citation type="submission" date="2020-02" db="EMBL/GenBank/DDBJ databases">
        <title>Genome sequence of the type strain CGMCC 1.15528 of Mesorhizobium zhangyense.</title>
        <authorList>
            <person name="Gao J."/>
            <person name="Sun J."/>
        </authorList>
    </citation>
    <scope>NUCLEOTIDE SEQUENCE [LARGE SCALE GENOMIC DNA]</scope>
    <source>
        <strain evidence="6 7">CGMCC 1.15528</strain>
    </source>
</reference>
<comment type="catalytic activity">
    <reaction evidence="5">
        <text>N(2)-acetyl-L-ornithine + 2-oxoglutarate = N-acetyl-L-glutamate 5-semialdehyde + L-glutamate</text>
        <dbReference type="Rhea" id="RHEA:18049"/>
        <dbReference type="ChEBI" id="CHEBI:16810"/>
        <dbReference type="ChEBI" id="CHEBI:29123"/>
        <dbReference type="ChEBI" id="CHEBI:29985"/>
        <dbReference type="ChEBI" id="CHEBI:57805"/>
        <dbReference type="EC" id="2.6.1.11"/>
    </reaction>
</comment>
<dbReference type="FunFam" id="3.40.640.10:FF:000004">
    <property type="entry name" value="Acetylornithine aminotransferase"/>
    <property type="match status" value="1"/>
</dbReference>
<dbReference type="InterPro" id="IPR004636">
    <property type="entry name" value="AcOrn/SuccOrn_fam"/>
</dbReference>
<dbReference type="UniPathway" id="UPA00068">
    <property type="reaction ID" value="UER00109"/>
</dbReference>
<keyword evidence="7" id="KW-1185">Reference proteome</keyword>
<dbReference type="GO" id="GO:0003992">
    <property type="term" value="F:N2-acetyl-L-ornithine:2-oxoglutarate 5-aminotransferase activity"/>
    <property type="evidence" value="ECO:0007669"/>
    <property type="project" value="UniProtKB-UniRule"/>
</dbReference>
<dbReference type="EMBL" id="JAAKZG010000002">
    <property type="protein sequence ID" value="NGN40192.1"/>
    <property type="molecule type" value="Genomic_DNA"/>
</dbReference>
<dbReference type="PANTHER" id="PTHR11986">
    <property type="entry name" value="AMINOTRANSFERASE CLASS III"/>
    <property type="match status" value="1"/>
</dbReference>
<feature type="binding site" evidence="5">
    <location>
        <position position="133"/>
    </location>
    <ligand>
        <name>N(2)-acetyl-L-ornithine</name>
        <dbReference type="ChEBI" id="CHEBI:57805"/>
    </ligand>
</feature>
<dbReference type="InterPro" id="IPR005814">
    <property type="entry name" value="Aminotrans_3"/>
</dbReference>
<dbReference type="InterPro" id="IPR049704">
    <property type="entry name" value="Aminotrans_3_PPA_site"/>
</dbReference>
<dbReference type="CDD" id="cd00610">
    <property type="entry name" value="OAT_like"/>
    <property type="match status" value="1"/>
</dbReference>
<comment type="caution">
    <text evidence="6">The sequence shown here is derived from an EMBL/GenBank/DDBJ whole genome shotgun (WGS) entry which is preliminary data.</text>
</comment>
<evidence type="ECO:0000313" key="7">
    <source>
        <dbReference type="Proteomes" id="UP000481252"/>
    </source>
</evidence>
<dbReference type="PROSITE" id="PS00600">
    <property type="entry name" value="AA_TRANSFER_CLASS_3"/>
    <property type="match status" value="1"/>
</dbReference>
<dbReference type="GO" id="GO:0005737">
    <property type="term" value="C:cytoplasm"/>
    <property type="evidence" value="ECO:0007669"/>
    <property type="project" value="UniProtKB-SubCell"/>
</dbReference>
<dbReference type="Gene3D" id="3.40.640.10">
    <property type="entry name" value="Type I PLP-dependent aspartate aminotransferase-like (Major domain)"/>
    <property type="match status" value="1"/>
</dbReference>
<comment type="similarity">
    <text evidence="5">Belongs to the class-III pyridoxal-phosphate-dependent aminotransferase family. ArgD subfamily.</text>
</comment>